<accession>G3B5N6</accession>
<dbReference type="AlphaFoldDB" id="G3B5N6"/>
<dbReference type="EMBL" id="GL996524">
    <property type="protein sequence ID" value="EGV63271.1"/>
    <property type="molecule type" value="Genomic_DNA"/>
</dbReference>
<organism evidence="2">
    <name type="scientific">Candida tenuis (strain ATCC 10573 / BCRC 21748 / CBS 615 / JCM 9827 / NBRC 10315 / NRRL Y-1498 / VKM Y-70)</name>
    <name type="common">Yeast</name>
    <name type="synonym">Yamadazyma tenuis</name>
    <dbReference type="NCBI Taxonomy" id="590646"/>
    <lineage>
        <taxon>Eukaryota</taxon>
        <taxon>Fungi</taxon>
        <taxon>Dikarya</taxon>
        <taxon>Ascomycota</taxon>
        <taxon>Saccharomycotina</taxon>
        <taxon>Pichiomycetes</taxon>
        <taxon>Debaryomycetaceae</taxon>
        <taxon>Yamadazyma</taxon>
    </lineage>
</organism>
<name>G3B5N6_CANTC</name>
<evidence type="ECO:0000313" key="1">
    <source>
        <dbReference type="EMBL" id="EGV63271.1"/>
    </source>
</evidence>
<proteinExistence type="predicted"/>
<protein>
    <submittedName>
        <fullName evidence="1">Uncharacterized protein</fullName>
    </submittedName>
</protein>
<reference evidence="1 2" key="1">
    <citation type="journal article" date="2011" name="Proc. Natl. Acad. Sci. U.S.A.">
        <title>Comparative genomics of xylose-fermenting fungi for enhanced biofuel production.</title>
        <authorList>
            <person name="Wohlbach D.J."/>
            <person name="Kuo A."/>
            <person name="Sato T.K."/>
            <person name="Potts K.M."/>
            <person name="Salamov A.A."/>
            <person name="LaButti K.M."/>
            <person name="Sun H."/>
            <person name="Clum A."/>
            <person name="Pangilinan J.L."/>
            <person name="Lindquist E.A."/>
            <person name="Lucas S."/>
            <person name="Lapidus A."/>
            <person name="Jin M."/>
            <person name="Gunawan C."/>
            <person name="Balan V."/>
            <person name="Dale B.E."/>
            <person name="Jeffries T.W."/>
            <person name="Zinkel R."/>
            <person name="Barry K.W."/>
            <person name="Grigoriev I.V."/>
            <person name="Gasch A.P."/>
        </authorList>
    </citation>
    <scope>NUCLEOTIDE SEQUENCE [LARGE SCALE GENOMIC DNA]</scope>
    <source>
        <strain evidence="2">ATCC 10573 / BCRC 21748 / CBS 615 / JCM 9827 / NBRC 10315 / NRRL Y-1498 / VKM Y-70</strain>
    </source>
</reference>
<dbReference type="Proteomes" id="UP000000707">
    <property type="component" value="Unassembled WGS sequence"/>
</dbReference>
<evidence type="ECO:0000313" key="2">
    <source>
        <dbReference type="Proteomes" id="UP000000707"/>
    </source>
</evidence>
<dbReference type="HOGENOM" id="CLU_1081814_0_0_1"/>
<keyword evidence="2" id="KW-1185">Reference proteome</keyword>
<sequence length="257" mass="29931">MDLQHEIDIPLNPEDPISSHEIKDRLLDEWEGKMLKSFRDYDEWASQMTTLMKSINPKFINYINGELSESEIGQDEFKRSLDYLYTLFRLSMSDEIFKDSIVDNFTPVKLWSHLKDRYEKLSKNYYSSQQKIMEVLTDTSTTGDMKLDSLLAFPQDIFKIIEFDVCRELVTYSKDSIITLAYNILIKNEVDMTLRSLQEEVKVIKSASDAAMDERCAKCQRSGHNHMMCTNELWCNMEGETLSIPGSENLFPPPNRS</sequence>
<gene>
    <name evidence="1" type="ORF">CANTEDRAFT_114566</name>
</gene>